<organism evidence="4 5">
    <name type="scientific">Catonella massiliensis</name>
    <dbReference type="NCBI Taxonomy" id="2799636"/>
    <lineage>
        <taxon>Bacteria</taxon>
        <taxon>Bacillati</taxon>
        <taxon>Bacillota</taxon>
        <taxon>Clostridia</taxon>
        <taxon>Lachnospirales</taxon>
        <taxon>Lachnospiraceae</taxon>
        <taxon>Catonella</taxon>
    </lineage>
</organism>
<dbReference type="SUPFAM" id="SSF51735">
    <property type="entry name" value="NAD(P)-binding Rossmann-fold domains"/>
    <property type="match status" value="1"/>
</dbReference>
<dbReference type="InterPro" id="IPR036291">
    <property type="entry name" value="NAD(P)-bd_dom_sf"/>
</dbReference>
<evidence type="ECO:0000256" key="2">
    <source>
        <dbReference type="ARBA" id="ARBA00023002"/>
    </source>
</evidence>
<evidence type="ECO:0000256" key="3">
    <source>
        <dbReference type="RuleBase" id="RU000363"/>
    </source>
</evidence>
<accession>A0ABS1IZV0</accession>
<keyword evidence="2" id="KW-0560">Oxidoreductase</keyword>
<evidence type="ECO:0000256" key="1">
    <source>
        <dbReference type="ARBA" id="ARBA00006484"/>
    </source>
</evidence>
<comment type="caution">
    <text evidence="4">The sequence shown here is derived from an EMBL/GenBank/DDBJ whole genome shotgun (WGS) entry which is preliminary data.</text>
</comment>
<dbReference type="PANTHER" id="PTHR42901:SF1">
    <property type="entry name" value="ALCOHOL DEHYDROGENASE"/>
    <property type="match status" value="1"/>
</dbReference>
<comment type="similarity">
    <text evidence="1 3">Belongs to the short-chain dehydrogenases/reductases (SDR) family.</text>
</comment>
<dbReference type="PRINTS" id="PR00080">
    <property type="entry name" value="SDRFAMILY"/>
</dbReference>
<dbReference type="PRINTS" id="PR00081">
    <property type="entry name" value="GDHRDH"/>
</dbReference>
<dbReference type="InterPro" id="IPR002347">
    <property type="entry name" value="SDR_fam"/>
</dbReference>
<sequence>MLALITGASSGLGVEFARLLAMNGYDLIITARRKDRLMALKNAIEKKYKIKVEVVSADLSDVSDVLNLAGKCFTKKIDVLINNAGFGILGAFNNMSGRDNVDLINTNITALTLLSQEFIKTQKKGYILNVASIAAFLPGPLLSTYYASKAYVLSLSSAVNEELKRRGRPISVTTLCPGPMKTEFFTTAGASKEFATAAPSDCAKRGLKAMFRRKSLVFSDNLTALGAFGSRFLPLGLITKISYRVQRSKLL</sequence>
<dbReference type="Proteomes" id="UP000604730">
    <property type="component" value="Unassembled WGS sequence"/>
</dbReference>
<dbReference type="CDD" id="cd05233">
    <property type="entry name" value="SDR_c"/>
    <property type="match status" value="1"/>
</dbReference>
<proteinExistence type="inferred from homology"/>
<reference evidence="4 5" key="1">
    <citation type="submission" date="2021-01" db="EMBL/GenBank/DDBJ databases">
        <title>Isolation and description of Catonella massiliensis sp. nov., a novel Catonella species, isolated from a stable periodontitis subject.</title>
        <authorList>
            <person name="Antezack A."/>
            <person name="Boxberger M."/>
            <person name="La Scola B."/>
            <person name="Monnet-Corti V."/>
        </authorList>
    </citation>
    <scope>NUCLEOTIDE SEQUENCE [LARGE SCALE GENOMIC DNA]</scope>
    <source>
        <strain evidence="4 5">Marseille-Q4567</strain>
    </source>
</reference>
<dbReference type="PIRSF" id="PIRSF000126">
    <property type="entry name" value="11-beta-HSD1"/>
    <property type="match status" value="1"/>
</dbReference>
<evidence type="ECO:0000313" key="5">
    <source>
        <dbReference type="Proteomes" id="UP000604730"/>
    </source>
</evidence>
<protein>
    <submittedName>
        <fullName evidence="4">SDR family oxidoreductase</fullName>
    </submittedName>
</protein>
<dbReference type="Pfam" id="PF00106">
    <property type="entry name" value="adh_short"/>
    <property type="match status" value="1"/>
</dbReference>
<dbReference type="EMBL" id="JAEPRJ010000001">
    <property type="protein sequence ID" value="MBK5897396.1"/>
    <property type="molecule type" value="Genomic_DNA"/>
</dbReference>
<gene>
    <name evidence="4" type="ORF">JJN12_06270</name>
</gene>
<keyword evidence="5" id="KW-1185">Reference proteome</keyword>
<name>A0ABS1IZV0_9FIRM</name>
<evidence type="ECO:0000313" key="4">
    <source>
        <dbReference type="EMBL" id="MBK5897396.1"/>
    </source>
</evidence>
<dbReference type="Gene3D" id="3.40.50.720">
    <property type="entry name" value="NAD(P)-binding Rossmann-like Domain"/>
    <property type="match status" value="1"/>
</dbReference>
<dbReference type="PANTHER" id="PTHR42901">
    <property type="entry name" value="ALCOHOL DEHYDROGENASE"/>
    <property type="match status" value="1"/>
</dbReference>
<dbReference type="RefSeq" id="WP_208428883.1">
    <property type="nucleotide sequence ID" value="NZ_JAEPRJ010000001.1"/>
</dbReference>